<feature type="domain" description="Response regulatory" evidence="17">
    <location>
        <begin position="569"/>
        <end position="683"/>
    </location>
</feature>
<evidence type="ECO:0000256" key="9">
    <source>
        <dbReference type="ARBA" id="ARBA00023015"/>
    </source>
</evidence>
<dbReference type="Gene3D" id="1.10.287.130">
    <property type="match status" value="1"/>
</dbReference>
<dbReference type="InterPro" id="IPR036890">
    <property type="entry name" value="HATPase_C_sf"/>
</dbReference>
<dbReference type="PROSITE" id="PS50894">
    <property type="entry name" value="HPT"/>
    <property type="match status" value="1"/>
</dbReference>
<dbReference type="Gene3D" id="3.40.50.300">
    <property type="entry name" value="P-loop containing nucleotide triphosphate hydrolases"/>
    <property type="match status" value="1"/>
</dbReference>
<evidence type="ECO:0000259" key="18">
    <source>
        <dbReference type="PROSITE" id="PS50894"/>
    </source>
</evidence>
<comment type="caution">
    <text evidence="19">The sequence shown here is derived from an EMBL/GenBank/DDBJ whole genome shotgun (WGS) entry which is preliminary data.</text>
</comment>
<dbReference type="SMART" id="SM00382">
    <property type="entry name" value="AAA"/>
    <property type="match status" value="1"/>
</dbReference>
<accession>A0ABP0RAV4</accession>
<dbReference type="InterPro" id="IPR002197">
    <property type="entry name" value="HTH_Fis"/>
</dbReference>
<dbReference type="InterPro" id="IPR001789">
    <property type="entry name" value="Sig_transdc_resp-reg_receiver"/>
</dbReference>
<evidence type="ECO:0000256" key="2">
    <source>
        <dbReference type="ARBA" id="ARBA00022475"/>
    </source>
</evidence>
<dbReference type="EMBL" id="CAXAMM010041108">
    <property type="protein sequence ID" value="CAK9097359.1"/>
    <property type="molecule type" value="Genomic_DNA"/>
</dbReference>
<reference evidence="19 20" key="1">
    <citation type="submission" date="2024-02" db="EMBL/GenBank/DDBJ databases">
        <authorList>
            <person name="Chen Y."/>
            <person name="Shah S."/>
            <person name="Dougan E. K."/>
            <person name="Thang M."/>
            <person name="Chan C."/>
        </authorList>
    </citation>
    <scope>NUCLEOTIDE SEQUENCE [LARGE SCALE GENOMIC DNA]</scope>
</reference>
<keyword evidence="5" id="KW-0547">Nucleotide-binding</keyword>
<dbReference type="PROSITE" id="PS50109">
    <property type="entry name" value="HIS_KIN"/>
    <property type="match status" value="1"/>
</dbReference>
<evidence type="ECO:0000313" key="20">
    <source>
        <dbReference type="Proteomes" id="UP001642464"/>
    </source>
</evidence>
<dbReference type="SMART" id="SM00073">
    <property type="entry name" value="HPT"/>
    <property type="match status" value="1"/>
</dbReference>
<dbReference type="CDD" id="cd00156">
    <property type="entry name" value="REC"/>
    <property type="match status" value="1"/>
</dbReference>
<feature type="domain" description="Response regulatory" evidence="17">
    <location>
        <begin position="357"/>
        <end position="476"/>
    </location>
</feature>
<feature type="non-terminal residue" evidence="19">
    <location>
        <position position="1"/>
    </location>
</feature>
<dbReference type="InterPro" id="IPR036641">
    <property type="entry name" value="HPT_dom_sf"/>
</dbReference>
<dbReference type="PROSITE" id="PS50045">
    <property type="entry name" value="SIGMA54_INTERACT_4"/>
    <property type="match status" value="1"/>
</dbReference>
<dbReference type="SUPFAM" id="SSF46689">
    <property type="entry name" value="Homeodomain-like"/>
    <property type="match status" value="1"/>
</dbReference>
<feature type="domain" description="Sigma-54 factor interaction" evidence="15">
    <location>
        <begin position="708"/>
        <end position="938"/>
    </location>
</feature>
<dbReference type="Pfam" id="PF00072">
    <property type="entry name" value="Response_reg"/>
    <property type="match status" value="3"/>
</dbReference>
<evidence type="ECO:0000259" key="16">
    <source>
        <dbReference type="PROSITE" id="PS50109"/>
    </source>
</evidence>
<dbReference type="Pfam" id="PF25601">
    <property type="entry name" value="AAA_lid_14"/>
    <property type="match status" value="1"/>
</dbReference>
<dbReference type="PROSITE" id="PS50110">
    <property type="entry name" value="RESPONSE_REGULATORY"/>
    <property type="match status" value="3"/>
</dbReference>
<dbReference type="Gene3D" id="3.30.565.10">
    <property type="entry name" value="Histidine kinase-like ATPase, C-terminal domain"/>
    <property type="match status" value="1"/>
</dbReference>
<dbReference type="Gene3D" id="1.20.120.160">
    <property type="entry name" value="HPT domain"/>
    <property type="match status" value="1"/>
</dbReference>
<feature type="domain" description="HPt" evidence="18">
    <location>
        <begin position="513"/>
        <end position="607"/>
    </location>
</feature>
<dbReference type="PRINTS" id="PR01590">
    <property type="entry name" value="HTHFIS"/>
</dbReference>
<keyword evidence="11" id="KW-0804">Transcription</keyword>
<evidence type="ECO:0000256" key="13">
    <source>
        <dbReference type="PROSITE-ProRule" id="PRU00169"/>
    </source>
</evidence>
<organism evidence="19 20">
    <name type="scientific">Durusdinium trenchii</name>
    <dbReference type="NCBI Taxonomy" id="1381693"/>
    <lineage>
        <taxon>Eukaryota</taxon>
        <taxon>Sar</taxon>
        <taxon>Alveolata</taxon>
        <taxon>Dinophyceae</taxon>
        <taxon>Suessiales</taxon>
        <taxon>Symbiodiniaceae</taxon>
        <taxon>Durusdinium</taxon>
    </lineage>
</organism>
<dbReference type="PRINTS" id="PR00344">
    <property type="entry name" value="BCTRLSENSOR"/>
</dbReference>
<dbReference type="Pfam" id="PF00158">
    <property type="entry name" value="Sigma54_activat"/>
    <property type="match status" value="1"/>
</dbReference>
<dbReference type="InterPro" id="IPR008207">
    <property type="entry name" value="Sig_transdc_His_kin_Hpt_dom"/>
</dbReference>
<evidence type="ECO:0000256" key="3">
    <source>
        <dbReference type="ARBA" id="ARBA00022553"/>
    </source>
</evidence>
<dbReference type="Gene3D" id="1.10.10.60">
    <property type="entry name" value="Homeodomain-like"/>
    <property type="match status" value="1"/>
</dbReference>
<evidence type="ECO:0000256" key="10">
    <source>
        <dbReference type="ARBA" id="ARBA00023136"/>
    </source>
</evidence>
<dbReference type="InterPro" id="IPR009057">
    <property type="entry name" value="Homeodomain-like_sf"/>
</dbReference>
<dbReference type="PANTHER" id="PTHR45339:SF1">
    <property type="entry name" value="HYBRID SIGNAL TRANSDUCTION HISTIDINE KINASE J"/>
    <property type="match status" value="1"/>
</dbReference>
<dbReference type="InterPro" id="IPR011006">
    <property type="entry name" value="CheY-like_superfamily"/>
</dbReference>
<evidence type="ECO:0000256" key="4">
    <source>
        <dbReference type="ARBA" id="ARBA00022692"/>
    </source>
</evidence>
<evidence type="ECO:0000256" key="8">
    <source>
        <dbReference type="ARBA" id="ARBA00023012"/>
    </source>
</evidence>
<dbReference type="CDD" id="cd16922">
    <property type="entry name" value="HATPase_EvgS-ArcB-TorS-like"/>
    <property type="match status" value="1"/>
</dbReference>
<feature type="region of interest" description="Disordered" evidence="14">
    <location>
        <begin position="956"/>
        <end position="981"/>
    </location>
</feature>
<dbReference type="CDD" id="cd00088">
    <property type="entry name" value="HPT"/>
    <property type="match status" value="1"/>
</dbReference>
<evidence type="ECO:0000256" key="12">
    <source>
        <dbReference type="PROSITE-ProRule" id="PRU00110"/>
    </source>
</evidence>
<dbReference type="InterPro" id="IPR003593">
    <property type="entry name" value="AAA+_ATPase"/>
</dbReference>
<dbReference type="InterPro" id="IPR005467">
    <property type="entry name" value="His_kinase_dom"/>
</dbReference>
<dbReference type="Pfam" id="PF02518">
    <property type="entry name" value="HATPase_c"/>
    <property type="match status" value="1"/>
</dbReference>
<keyword evidence="10" id="KW-0472">Membrane</keyword>
<comment type="subcellular location">
    <subcellularLocation>
        <location evidence="1">Cell membrane</location>
        <topology evidence="1">Multi-pass membrane protein</topology>
    </subcellularLocation>
</comment>
<keyword evidence="20" id="KW-1185">Reference proteome</keyword>
<evidence type="ECO:0000256" key="5">
    <source>
        <dbReference type="ARBA" id="ARBA00022741"/>
    </source>
</evidence>
<evidence type="ECO:0000256" key="11">
    <source>
        <dbReference type="ARBA" id="ARBA00023163"/>
    </source>
</evidence>
<feature type="modified residue" description="4-aspartylphosphate" evidence="13">
    <location>
        <position position="268"/>
    </location>
</feature>
<dbReference type="SUPFAM" id="SSF52540">
    <property type="entry name" value="P-loop containing nucleoside triphosphate hydrolases"/>
    <property type="match status" value="1"/>
</dbReference>
<dbReference type="Pfam" id="PF02954">
    <property type="entry name" value="HTH_8"/>
    <property type="match status" value="1"/>
</dbReference>
<feature type="modified residue" description="4-aspartylphosphate" evidence="13">
    <location>
        <position position="406"/>
    </location>
</feature>
<dbReference type="PROSITE" id="PS00675">
    <property type="entry name" value="SIGMA54_INTERACT_1"/>
    <property type="match status" value="1"/>
</dbReference>
<keyword evidence="9" id="KW-0805">Transcription regulation</keyword>
<evidence type="ECO:0000256" key="14">
    <source>
        <dbReference type="SAM" id="MobiDB-lite"/>
    </source>
</evidence>
<keyword evidence="2" id="KW-1003">Cell membrane</keyword>
<dbReference type="SUPFAM" id="SSF52172">
    <property type="entry name" value="CheY-like"/>
    <property type="match status" value="3"/>
</dbReference>
<dbReference type="InterPro" id="IPR002078">
    <property type="entry name" value="Sigma_54_int"/>
</dbReference>
<dbReference type="InterPro" id="IPR025662">
    <property type="entry name" value="Sigma_54_int_dom_ATP-bd_1"/>
</dbReference>
<keyword evidence="6" id="KW-0067">ATP-binding</keyword>
<evidence type="ECO:0000256" key="6">
    <source>
        <dbReference type="ARBA" id="ARBA00022840"/>
    </source>
</evidence>
<feature type="modified residue" description="4-aspartylphosphate" evidence="13">
    <location>
        <position position="618"/>
    </location>
</feature>
<gene>
    <name evidence="19" type="ORF">SCF082_LOCUS45672</name>
</gene>
<dbReference type="InterPro" id="IPR058031">
    <property type="entry name" value="AAA_lid_NorR"/>
</dbReference>
<keyword evidence="8" id="KW-0902">Two-component regulatory system</keyword>
<keyword evidence="3 13" id="KW-0597">Phosphoprotein</keyword>
<evidence type="ECO:0000313" key="19">
    <source>
        <dbReference type="EMBL" id="CAK9097359.1"/>
    </source>
</evidence>
<dbReference type="CDD" id="cd17546">
    <property type="entry name" value="REC_hyHK_CKI1_RcsC-like"/>
    <property type="match status" value="1"/>
</dbReference>
<dbReference type="Gene3D" id="3.40.50.2300">
    <property type="match status" value="3"/>
</dbReference>
<dbReference type="Gene3D" id="1.10.8.60">
    <property type="match status" value="1"/>
</dbReference>
<dbReference type="SMART" id="SM00387">
    <property type="entry name" value="HATPase_c"/>
    <property type="match status" value="1"/>
</dbReference>
<feature type="domain" description="Histidine kinase" evidence="16">
    <location>
        <begin position="1"/>
        <end position="193"/>
    </location>
</feature>
<dbReference type="PANTHER" id="PTHR45339">
    <property type="entry name" value="HYBRID SIGNAL TRANSDUCTION HISTIDINE KINASE J"/>
    <property type="match status" value="1"/>
</dbReference>
<name>A0ABP0RAV4_9DINO</name>
<evidence type="ECO:0000256" key="7">
    <source>
        <dbReference type="ARBA" id="ARBA00022989"/>
    </source>
</evidence>
<dbReference type="InterPro" id="IPR027417">
    <property type="entry name" value="P-loop_NTPase"/>
</dbReference>
<keyword evidence="7" id="KW-1133">Transmembrane helix</keyword>
<sequence length="1059" mass="116592">QEYLETVKSSADTLLFLLNDLLDFSRMESGTFELEPQPFDVRETLDKAAKALSLRASEKGLELACYIHSNVPAWVEGDGRRLRQILTNLTGNAIKFTERGEVVISATVESVAADVVRIEFVVTDTGIGIAAEDRARIFAPFTQADASTTRKYSGSGLGLTICRQLIDKMGGRIWVNSTPGEGSRFHCSLPFRTTSRPKGRTEDPSLVTQLRDLPVLVVDDNATNRRILEEMLTNWAMNPTIVEDANRALEELQASQKDGQRYPLVIVDALMPDVDGVTLLEKAREDNTLEGSTVLMLSSADRQVFQDRCDEIGIDNFLEKPISQSDLLDAIMTGLNGPPLDFLNATEVQPAVNRTLRILVAEDTAANQKVVQAILRKRGHYVEIAQNGREAVDLFWEHNFDVILMDVQMPTMDGYQATRVIRESEESDGNNHIPIIAMTAHAMEGDRERCLSAGMDDYISKPIDARNLIRLVERRVRKATKLRPQTERITKPDVRNEPVSIDYKASLARLGGDEDLFLELVQLFEEDAPSLLDDIDAGVAKREDEQVARAAHSLKGLASNFGAQAAIEAALEVETAGRSAEWNGIHAKKIDIDVAGYQDPKEGLAAIQESPPDAVVLDIVLPETSGLTLFTQLQEIDKRLPVILITADNSSNVAIEAMRLGAFDYIAKPLDLPALNDLITKAIDTRRLMKTKVAVGSGGEANEQGEAFIGSSSKMLEVFKAIGRVASQDVTVLIRGESGTGKELVARAIYQHSHRAQNPFMAVNCAALPDTLLESELFGHEKGAFTGADRRRIGKFEQCHNGTLFLDEVGDMSPLLQGKVLRLLQEQRFERLGGNETIETNVRLIAATNRDLEEMGEEGEFRSDLLYRLNGVTISLPPLRVRKDDLPQLMEYFLAQARAQLGKHDIEGISPEAFAVLSSHNWPGNVRELQSVIQRSVLNASGPVIVPSFLPDEIRGISKSPDGKTSGAGGGSTTEGETELSNSQLASFVEGRLSEGSKDLYNETVEMMERYLFARVLQETDGNQSKAAEILGITRGKVRDRIAAYSITVDKSVRVEEND</sequence>
<keyword evidence="4" id="KW-0812">Transmembrane</keyword>
<dbReference type="Pfam" id="PF01627">
    <property type="entry name" value="Hpt"/>
    <property type="match status" value="1"/>
</dbReference>
<evidence type="ECO:0000259" key="15">
    <source>
        <dbReference type="PROSITE" id="PS50045"/>
    </source>
</evidence>
<dbReference type="InterPro" id="IPR004358">
    <property type="entry name" value="Sig_transdc_His_kin-like_C"/>
</dbReference>
<dbReference type="SMART" id="SM00448">
    <property type="entry name" value="REC"/>
    <property type="match status" value="3"/>
</dbReference>
<evidence type="ECO:0000259" key="17">
    <source>
        <dbReference type="PROSITE" id="PS50110"/>
    </source>
</evidence>
<proteinExistence type="predicted"/>
<evidence type="ECO:0000256" key="1">
    <source>
        <dbReference type="ARBA" id="ARBA00004651"/>
    </source>
</evidence>
<protein>
    <submittedName>
        <fullName evidence="19">Regulatory protein AtoC (Acetoacetate metabolism regulatory protein) (DNA-binding transcriptional regulator AtoC) (Ornithine decarboxylase antizyme)</fullName>
    </submittedName>
</protein>
<dbReference type="CDD" id="cd00009">
    <property type="entry name" value="AAA"/>
    <property type="match status" value="1"/>
</dbReference>
<feature type="domain" description="Response regulatory" evidence="17">
    <location>
        <begin position="214"/>
        <end position="335"/>
    </location>
</feature>
<feature type="modified residue" description="Phosphohistidine" evidence="12">
    <location>
        <position position="552"/>
    </location>
</feature>
<dbReference type="InterPro" id="IPR003594">
    <property type="entry name" value="HATPase_dom"/>
</dbReference>
<dbReference type="SUPFAM" id="SSF55874">
    <property type="entry name" value="ATPase domain of HSP90 chaperone/DNA topoisomerase II/histidine kinase"/>
    <property type="match status" value="1"/>
</dbReference>
<dbReference type="Proteomes" id="UP001642464">
    <property type="component" value="Unassembled WGS sequence"/>
</dbReference>
<dbReference type="SUPFAM" id="SSF47226">
    <property type="entry name" value="Histidine-containing phosphotransfer domain, HPT domain"/>
    <property type="match status" value="1"/>
</dbReference>